<organism evidence="2 3">
    <name type="scientific">Synaphobranchus kaupii</name>
    <name type="common">Kaup's arrowtooth eel</name>
    <dbReference type="NCBI Taxonomy" id="118154"/>
    <lineage>
        <taxon>Eukaryota</taxon>
        <taxon>Metazoa</taxon>
        <taxon>Chordata</taxon>
        <taxon>Craniata</taxon>
        <taxon>Vertebrata</taxon>
        <taxon>Euteleostomi</taxon>
        <taxon>Actinopterygii</taxon>
        <taxon>Neopterygii</taxon>
        <taxon>Teleostei</taxon>
        <taxon>Anguilliformes</taxon>
        <taxon>Synaphobranchidae</taxon>
        <taxon>Synaphobranchus</taxon>
    </lineage>
</organism>
<dbReference type="EMBL" id="JAINUF010000009">
    <property type="protein sequence ID" value="KAJ8350879.1"/>
    <property type="molecule type" value="Genomic_DNA"/>
</dbReference>
<feature type="region of interest" description="Disordered" evidence="1">
    <location>
        <begin position="1"/>
        <end position="91"/>
    </location>
</feature>
<evidence type="ECO:0000313" key="3">
    <source>
        <dbReference type="Proteomes" id="UP001152622"/>
    </source>
</evidence>
<feature type="compositionally biased region" description="Polar residues" evidence="1">
    <location>
        <begin position="79"/>
        <end position="91"/>
    </location>
</feature>
<protein>
    <submittedName>
        <fullName evidence="2">Uncharacterized protein</fullName>
    </submittedName>
</protein>
<reference evidence="2" key="1">
    <citation type="journal article" date="2023" name="Science">
        <title>Genome structures resolve the early diversification of teleost fishes.</title>
        <authorList>
            <person name="Parey E."/>
            <person name="Louis A."/>
            <person name="Montfort J."/>
            <person name="Bouchez O."/>
            <person name="Roques C."/>
            <person name="Iampietro C."/>
            <person name="Lluch J."/>
            <person name="Castinel A."/>
            <person name="Donnadieu C."/>
            <person name="Desvignes T."/>
            <person name="Floi Bucao C."/>
            <person name="Jouanno E."/>
            <person name="Wen M."/>
            <person name="Mejri S."/>
            <person name="Dirks R."/>
            <person name="Jansen H."/>
            <person name="Henkel C."/>
            <person name="Chen W.J."/>
            <person name="Zahm M."/>
            <person name="Cabau C."/>
            <person name="Klopp C."/>
            <person name="Thompson A.W."/>
            <person name="Robinson-Rechavi M."/>
            <person name="Braasch I."/>
            <person name="Lecointre G."/>
            <person name="Bobe J."/>
            <person name="Postlethwait J.H."/>
            <person name="Berthelot C."/>
            <person name="Roest Crollius H."/>
            <person name="Guiguen Y."/>
        </authorList>
    </citation>
    <scope>NUCLEOTIDE SEQUENCE</scope>
    <source>
        <strain evidence="2">WJC10195</strain>
    </source>
</reference>
<gene>
    <name evidence="2" type="ORF">SKAU_G00260090</name>
</gene>
<comment type="caution">
    <text evidence="2">The sequence shown here is derived from an EMBL/GenBank/DDBJ whole genome shotgun (WGS) entry which is preliminary data.</text>
</comment>
<dbReference type="AlphaFoldDB" id="A0A9Q1F4K4"/>
<accession>A0A9Q1F4K4</accession>
<keyword evidence="3" id="KW-1185">Reference proteome</keyword>
<feature type="compositionally biased region" description="Polar residues" evidence="1">
    <location>
        <begin position="38"/>
        <end position="69"/>
    </location>
</feature>
<evidence type="ECO:0000256" key="1">
    <source>
        <dbReference type="SAM" id="MobiDB-lite"/>
    </source>
</evidence>
<dbReference type="Proteomes" id="UP001152622">
    <property type="component" value="Chromosome 9"/>
</dbReference>
<dbReference type="OrthoDB" id="6358449at2759"/>
<sequence>MADGGAASQHESSGPDSRMSNPSETSKGAMETGIGNAGAQTNGLDFHRQTVQTTNAITNAHTQALLQQSKSEDSGEPPASSQQGVLPQTQLMLAGGQIAGVSGPRHSTVFPHHGSVVWCQQWHSDPTPLDPILPCHTAHAL</sequence>
<evidence type="ECO:0000313" key="2">
    <source>
        <dbReference type="EMBL" id="KAJ8350879.1"/>
    </source>
</evidence>
<proteinExistence type="predicted"/>
<feature type="compositionally biased region" description="Polar residues" evidence="1">
    <location>
        <begin position="9"/>
        <end position="26"/>
    </location>
</feature>
<name>A0A9Q1F4K4_SYNKA</name>